<dbReference type="KEGG" id="lrz:BJI69_08410"/>
<organism evidence="1 2">
    <name type="scientific">Luteibacter rhizovicinus DSM 16549</name>
    <dbReference type="NCBI Taxonomy" id="1440763"/>
    <lineage>
        <taxon>Bacteria</taxon>
        <taxon>Pseudomonadati</taxon>
        <taxon>Pseudomonadota</taxon>
        <taxon>Gammaproteobacteria</taxon>
        <taxon>Lysobacterales</taxon>
        <taxon>Rhodanobacteraceae</taxon>
        <taxon>Luteibacter</taxon>
    </lineage>
</organism>
<proteinExistence type="predicted"/>
<reference evidence="2" key="1">
    <citation type="submission" date="2016-09" db="EMBL/GenBank/DDBJ databases">
        <authorList>
            <person name="Lysoe E."/>
        </authorList>
    </citation>
    <scope>NUCLEOTIDE SEQUENCE [LARGE SCALE GENOMIC DNA]</scope>
    <source>
        <strain evidence="2">LJ96T</strain>
    </source>
</reference>
<dbReference type="OrthoDB" id="6194710at2"/>
<accession>A0A1L3ES87</accession>
<sequence length="389" mass="41400">MVESRSFAVRKTPAVNESLIACPALLALELAKGEMPGRLELTRDEAQTLAGLVADDLRALLPGVEASRFALVGALFDGVELLRPGFPVFATLEELARRVPRVTTAGGVVAFGTHEGHMPAQPLVPDPRYVGGPMRLVPWMLLAPAELAEELTATMEVELVGRGEAGAATADFLMRTLGVRLEHARYLSRDDLLALTCVQYEHVNLAPLWTMLETALLTPYKEETALGSRGLPLRYAEGRVGIPGIAGWFARAGARRDNPAHEFAGTIFELRQYAALLAAHHVPLHLEGEPAQTAGYLIEAMADADAALPQPMLYAHEAVGLGMAAVTVAQPSPGKARILAHGYPLAPDALGPLLDTLAERYDTATEVHALGKVLLDANGVLSAPAPSVH</sequence>
<name>A0A1L3ES87_9GAMM</name>
<evidence type="ECO:0000313" key="2">
    <source>
        <dbReference type="Proteomes" id="UP000182987"/>
    </source>
</evidence>
<evidence type="ECO:0000313" key="1">
    <source>
        <dbReference type="EMBL" id="APG03925.1"/>
    </source>
</evidence>
<dbReference type="Proteomes" id="UP000182987">
    <property type="component" value="Chromosome"/>
</dbReference>
<gene>
    <name evidence="1" type="ORF">BJI69_08410</name>
</gene>
<keyword evidence="2" id="KW-1185">Reference proteome</keyword>
<dbReference type="STRING" id="1440763.BJI69_08410"/>
<dbReference type="AlphaFoldDB" id="A0A1L3ES87"/>
<dbReference type="EMBL" id="CP017480">
    <property type="protein sequence ID" value="APG03925.1"/>
    <property type="molecule type" value="Genomic_DNA"/>
</dbReference>
<protein>
    <submittedName>
        <fullName evidence="1">Uncharacterized protein</fullName>
    </submittedName>
</protein>